<dbReference type="Proteomes" id="UP000031829">
    <property type="component" value="Chromosome"/>
</dbReference>
<feature type="domain" description="Baseplate protein J-like barrel" evidence="1">
    <location>
        <begin position="95"/>
        <end position="175"/>
    </location>
</feature>
<evidence type="ECO:0000259" key="1">
    <source>
        <dbReference type="Pfam" id="PF04865"/>
    </source>
</evidence>
<name>A0A0B6A6I4_PRIM2</name>
<dbReference type="EMBL" id="CP009920">
    <property type="protein sequence ID" value="AJI20525.1"/>
    <property type="molecule type" value="Genomic_DNA"/>
</dbReference>
<dbReference type="InterPro" id="IPR006949">
    <property type="entry name" value="Barrel_Baseplate_J-like"/>
</dbReference>
<proteinExistence type="predicted"/>
<organism evidence="2 3">
    <name type="scientific">Priestia megaterium (strain ATCC 14581 / DSM 32 / CCUG 1817 / JCM 2506 / NBRC 15308 / NCIMB 9376 / NCTC 10342 / NRRL B-14308 / VKM B-512 / Ford 19)</name>
    <name type="common">Bacillus megaterium</name>
    <dbReference type="NCBI Taxonomy" id="1348623"/>
    <lineage>
        <taxon>Bacteria</taxon>
        <taxon>Bacillati</taxon>
        <taxon>Bacillota</taxon>
        <taxon>Bacilli</taxon>
        <taxon>Bacillales</taxon>
        <taxon>Bacillaceae</taxon>
        <taxon>Priestia</taxon>
    </lineage>
</organism>
<dbReference type="Pfam" id="PF04865">
    <property type="entry name" value="Baseplate_J"/>
    <property type="match status" value="1"/>
</dbReference>
<sequence>MLDKTGFKRKTYQDLKADLETKFKEKFGNDVNISAKSPFGILIMIFAFFLAPLWELAEMVYNSGYSSKAEGVQLDRLAANKTMSRDQESESHVELSFTGVPNTTIQEQTQFATDKFIYFYLIENVTLDETGKGSGEAVSLEKGIHTNVAAGTIKLQAEPTENISTVTNLLAATGGRDLETDVELRNRLINSPAIEGNTTVNAIIARLNNTTGVRSSSVVSMNPAVHAYVLGGNREDVADTLFNCIAAGIDTIGSEEVIITDISGTEHTVRFDYATDIKIRIKIDIQSNNSFPSNGIGEIKQKIIQEIGGRDSTDTEWVGMAMGEKVVYSQLFSFVYETPGIEDVTIQVAKEDDDFIMGNLNLGSYEIARTNVDLIEVNVS</sequence>
<dbReference type="InterPro" id="IPR052399">
    <property type="entry name" value="Phage_Baseplate_Assmbl_Protein"/>
</dbReference>
<protein>
    <submittedName>
        <fullName evidence="2">Baseplate J-like family protein</fullName>
    </submittedName>
</protein>
<dbReference type="HOGENOM" id="CLU_045101_0_0_9"/>
<evidence type="ECO:0000313" key="2">
    <source>
        <dbReference type="EMBL" id="AJI20525.1"/>
    </source>
</evidence>
<accession>A0A0B6A6I4</accession>
<dbReference type="PANTHER" id="PTHR37829:SF3">
    <property type="entry name" value="PROTEIN JAYE-RELATED"/>
    <property type="match status" value="1"/>
</dbReference>
<gene>
    <name evidence="2" type="ORF">BG04_1429</name>
</gene>
<dbReference type="PANTHER" id="PTHR37829">
    <property type="entry name" value="PHAGE-LIKE ELEMENT PBSX PROTEIN XKDT"/>
    <property type="match status" value="1"/>
</dbReference>
<dbReference type="AlphaFoldDB" id="A0A0B6A6I4"/>
<dbReference type="KEGG" id="bmeg:BG04_1429"/>
<evidence type="ECO:0000313" key="3">
    <source>
        <dbReference type="Proteomes" id="UP000031829"/>
    </source>
</evidence>
<reference evidence="2 3" key="1">
    <citation type="journal article" date="2015" name="Genome Announc.">
        <title>Complete genome sequences for 35 biothreat assay-relevant bacillus species.</title>
        <authorList>
            <person name="Johnson S.L."/>
            <person name="Daligault H.E."/>
            <person name="Davenport K.W."/>
            <person name="Jaissle J."/>
            <person name="Frey K.G."/>
            <person name="Ladner J.T."/>
            <person name="Broomall S.M."/>
            <person name="Bishop-Lilly K.A."/>
            <person name="Bruce D.C."/>
            <person name="Gibbons H.S."/>
            <person name="Coyne S.R."/>
            <person name="Lo C.C."/>
            <person name="Meincke L."/>
            <person name="Munk A.C."/>
            <person name="Koroleva G.I."/>
            <person name="Rosenzweig C.N."/>
            <person name="Palacios G.F."/>
            <person name="Redden C.L."/>
            <person name="Minogue T.D."/>
            <person name="Chain P.S."/>
        </authorList>
    </citation>
    <scope>NUCLEOTIDE SEQUENCE [LARGE SCALE GENOMIC DNA]</scope>
    <source>
        <strain evidence="3">ATCC 14581 / DSM 32 / JCM 2506 / NBRC 15308 / NCIMB 9376 / NCTC 10342 / NRRL B-14308 / VKM B-512</strain>
    </source>
</reference>